<dbReference type="InterPro" id="IPR007024">
    <property type="entry name" value="BLUF_domain"/>
</dbReference>
<dbReference type="InterPro" id="IPR036046">
    <property type="entry name" value="Acylphosphatase-like_dom_sf"/>
</dbReference>
<proteinExistence type="predicted"/>
<comment type="caution">
    <text evidence="2">The sequence shown here is derived from an EMBL/GenBank/DDBJ whole genome shotgun (WGS) entry which is preliminary data.</text>
</comment>
<dbReference type="Pfam" id="PF04940">
    <property type="entry name" value="BLUF"/>
    <property type="match status" value="1"/>
</dbReference>
<reference evidence="3" key="1">
    <citation type="journal article" date="2019" name="Int. J. Syst. Evol. Microbiol.">
        <title>The Global Catalogue of Microorganisms (GCM) 10K type strain sequencing project: providing services to taxonomists for standard genome sequencing and annotation.</title>
        <authorList>
            <consortium name="The Broad Institute Genomics Platform"/>
            <consortium name="The Broad Institute Genome Sequencing Center for Infectious Disease"/>
            <person name="Wu L."/>
            <person name="Ma J."/>
        </authorList>
    </citation>
    <scope>NUCLEOTIDE SEQUENCE [LARGE SCALE GENOMIC DNA]</scope>
    <source>
        <strain evidence="3">JCM 12125</strain>
    </source>
</reference>
<gene>
    <name evidence="2" type="ORF">ACFPIE_06720</name>
</gene>
<dbReference type="PROSITE" id="PS50925">
    <property type="entry name" value="BLUF"/>
    <property type="match status" value="1"/>
</dbReference>
<dbReference type="Proteomes" id="UP001596152">
    <property type="component" value="Unassembled WGS sequence"/>
</dbReference>
<organism evidence="2 3">
    <name type="scientific">Brevundimonas staleyi</name>
    <dbReference type="NCBI Taxonomy" id="74326"/>
    <lineage>
        <taxon>Bacteria</taxon>
        <taxon>Pseudomonadati</taxon>
        <taxon>Pseudomonadota</taxon>
        <taxon>Alphaproteobacteria</taxon>
        <taxon>Caulobacterales</taxon>
        <taxon>Caulobacteraceae</taxon>
        <taxon>Brevundimonas</taxon>
    </lineage>
</organism>
<dbReference type="Gene3D" id="3.30.70.100">
    <property type="match status" value="1"/>
</dbReference>
<sequence>MSLEQLVYISRSNIPLASPLDVADILEVSSRNNGAYRVTGALTYSGDRFIQLLEGPPDALDWLVDRLRHDPRHRDFDILDRMTIRERAFPEWSMLFPTLTPVSETMMAKLLADGRRHAPAYRHVLLTMAREFRRSVGGY</sequence>
<evidence type="ECO:0000259" key="1">
    <source>
        <dbReference type="PROSITE" id="PS50925"/>
    </source>
</evidence>
<dbReference type="SMART" id="SM01034">
    <property type="entry name" value="BLUF"/>
    <property type="match status" value="1"/>
</dbReference>
<name>A0ABW0FPD6_9CAUL</name>
<evidence type="ECO:0000313" key="2">
    <source>
        <dbReference type="EMBL" id="MFC5343600.1"/>
    </source>
</evidence>
<evidence type="ECO:0000313" key="3">
    <source>
        <dbReference type="Proteomes" id="UP001596152"/>
    </source>
</evidence>
<dbReference type="EMBL" id="JBHSLF010000014">
    <property type="protein sequence ID" value="MFC5343600.1"/>
    <property type="molecule type" value="Genomic_DNA"/>
</dbReference>
<keyword evidence="3" id="KW-1185">Reference proteome</keyword>
<protein>
    <submittedName>
        <fullName evidence="2">BLUF domain-containing protein</fullName>
    </submittedName>
</protein>
<dbReference type="RefSeq" id="WP_374035935.1">
    <property type="nucleotide sequence ID" value="NZ_CP169082.1"/>
</dbReference>
<accession>A0ABW0FPD6</accession>
<feature type="domain" description="BLUF" evidence="1">
    <location>
        <begin position="3"/>
        <end position="95"/>
    </location>
</feature>
<dbReference type="SUPFAM" id="SSF54975">
    <property type="entry name" value="Acylphosphatase/BLUF domain-like"/>
    <property type="match status" value="1"/>
</dbReference>